<accession>A0ABT3NAS9</accession>
<protein>
    <submittedName>
        <fullName evidence="5">Methyl-accepting chemotaxis protein</fullName>
    </submittedName>
</protein>
<keyword evidence="6" id="KW-1185">Reference proteome</keyword>
<dbReference type="InterPro" id="IPR004090">
    <property type="entry name" value="Chemotax_Me-accpt_rcpt"/>
</dbReference>
<dbReference type="PANTHER" id="PTHR32089">
    <property type="entry name" value="METHYL-ACCEPTING CHEMOTAXIS PROTEIN MCPB"/>
    <property type="match status" value="1"/>
</dbReference>
<name>A0ABT3NAS9_9BACT</name>
<dbReference type="PANTHER" id="PTHR32089:SF112">
    <property type="entry name" value="LYSOZYME-LIKE PROTEIN-RELATED"/>
    <property type="match status" value="1"/>
</dbReference>
<gene>
    <name evidence="5" type="ORF">OOT00_09785</name>
</gene>
<organism evidence="5 6">
    <name type="scientific">Desulfobotulus pelophilus</name>
    <dbReference type="NCBI Taxonomy" id="2823377"/>
    <lineage>
        <taxon>Bacteria</taxon>
        <taxon>Pseudomonadati</taxon>
        <taxon>Thermodesulfobacteriota</taxon>
        <taxon>Desulfobacteria</taxon>
        <taxon>Desulfobacterales</taxon>
        <taxon>Desulfobacteraceae</taxon>
        <taxon>Desulfobotulus</taxon>
    </lineage>
</organism>
<evidence type="ECO:0000256" key="1">
    <source>
        <dbReference type="ARBA" id="ARBA00023224"/>
    </source>
</evidence>
<feature type="domain" description="Methyl-accepting transducer" evidence="4">
    <location>
        <begin position="1"/>
        <end position="92"/>
    </location>
</feature>
<dbReference type="PRINTS" id="PR00260">
    <property type="entry name" value="CHEMTRNSDUCR"/>
</dbReference>
<dbReference type="PROSITE" id="PS50111">
    <property type="entry name" value="CHEMOTAXIS_TRANSDUC_2"/>
    <property type="match status" value="1"/>
</dbReference>
<sequence>MAAIGMASQQIIAQTQNILEVLDTLKMLSLNARIEAARAGDAGKGFAVIADEVKNLADETGKSAKAITDLVQTLDQLLNSGKKVARHRTGKK</sequence>
<evidence type="ECO:0000313" key="5">
    <source>
        <dbReference type="EMBL" id="MCW7754276.1"/>
    </source>
</evidence>
<evidence type="ECO:0000259" key="4">
    <source>
        <dbReference type="PROSITE" id="PS50111"/>
    </source>
</evidence>
<evidence type="ECO:0000313" key="6">
    <source>
        <dbReference type="Proteomes" id="UP001209681"/>
    </source>
</evidence>
<dbReference type="SUPFAM" id="SSF58104">
    <property type="entry name" value="Methyl-accepting chemotaxis protein (MCP) signaling domain"/>
    <property type="match status" value="1"/>
</dbReference>
<dbReference type="Pfam" id="PF00015">
    <property type="entry name" value="MCPsignal"/>
    <property type="match status" value="1"/>
</dbReference>
<dbReference type="EMBL" id="JAPFPW010000010">
    <property type="protein sequence ID" value="MCW7754276.1"/>
    <property type="molecule type" value="Genomic_DNA"/>
</dbReference>
<dbReference type="InterPro" id="IPR004089">
    <property type="entry name" value="MCPsignal_dom"/>
</dbReference>
<comment type="similarity">
    <text evidence="2">Belongs to the methyl-accepting chemotaxis (MCP) protein family.</text>
</comment>
<reference evidence="5 6" key="1">
    <citation type="submission" date="2022-11" db="EMBL/GenBank/DDBJ databases">
        <title>Desulfobotulus tamanensis H1 sp. nov. - anaerobic, alkaliphilic, sulphate reducing bacterium isolated from terrestrial mud volcano.</title>
        <authorList>
            <person name="Frolova A."/>
            <person name="Merkel A.Y."/>
            <person name="Slobodkin A.I."/>
        </authorList>
    </citation>
    <scope>NUCLEOTIDE SEQUENCE [LARGE SCALE GENOMIC DNA]</scope>
    <source>
        <strain evidence="5 6">H1</strain>
    </source>
</reference>
<comment type="caution">
    <text evidence="5">The sequence shown here is derived from an EMBL/GenBank/DDBJ whole genome shotgun (WGS) entry which is preliminary data.</text>
</comment>
<dbReference type="Proteomes" id="UP001209681">
    <property type="component" value="Unassembled WGS sequence"/>
</dbReference>
<evidence type="ECO:0000256" key="3">
    <source>
        <dbReference type="PROSITE-ProRule" id="PRU00284"/>
    </source>
</evidence>
<evidence type="ECO:0000256" key="2">
    <source>
        <dbReference type="ARBA" id="ARBA00029447"/>
    </source>
</evidence>
<dbReference type="Gene3D" id="1.10.287.950">
    <property type="entry name" value="Methyl-accepting chemotaxis protein"/>
    <property type="match status" value="1"/>
</dbReference>
<proteinExistence type="inferred from homology"/>
<keyword evidence="1 3" id="KW-0807">Transducer</keyword>